<dbReference type="Proteomes" id="UP000654993">
    <property type="component" value="Unassembled WGS sequence"/>
</dbReference>
<dbReference type="EMBL" id="BMAQ01000038">
    <property type="protein sequence ID" value="GFR39222.1"/>
    <property type="molecule type" value="Genomic_DNA"/>
</dbReference>
<keyword evidence="2" id="KW-1185">Reference proteome</keyword>
<evidence type="ECO:0000313" key="1">
    <source>
        <dbReference type="EMBL" id="GFR39222.1"/>
    </source>
</evidence>
<comment type="caution">
    <text evidence="1">The sequence shown here is derived from an EMBL/GenBank/DDBJ whole genome shotgun (WGS) entry which is preliminary data.</text>
</comment>
<reference evidence="1" key="1">
    <citation type="submission" date="2020-08" db="EMBL/GenBank/DDBJ databases">
        <authorList>
            <person name="Uke A."/>
            <person name="Chhe C."/>
            <person name="Baramee S."/>
            <person name="Kosugi A."/>
        </authorList>
    </citation>
    <scope>NUCLEOTIDE SEQUENCE</scope>
    <source>
        <strain evidence="1">DA-C8</strain>
    </source>
</reference>
<sequence>MNGNARSTGVDKMHQLGTYGSQTASLEERFLVVGEENNVVGKKIEGDGEGLR</sequence>
<dbReference type="AlphaFoldDB" id="A0A916QIR9"/>
<name>A0A916QIR9_9BACL</name>
<evidence type="ECO:0000313" key="2">
    <source>
        <dbReference type="Proteomes" id="UP000654993"/>
    </source>
</evidence>
<protein>
    <submittedName>
        <fullName evidence="1">Uncharacterized protein</fullName>
    </submittedName>
</protein>
<proteinExistence type="predicted"/>
<accession>A0A916QIR9</accession>
<gene>
    <name evidence="1" type="ORF">PRECH8_25180</name>
</gene>
<dbReference type="RefSeq" id="WP_200967430.1">
    <property type="nucleotide sequence ID" value="NZ_BMAQ01000038.1"/>
</dbReference>
<reference evidence="1" key="2">
    <citation type="journal article" date="2021" name="Data Brief">
        <title>Draft genome sequence data of the facultative, thermophilic, xylanolytic bacterium Paenibacillus sp. strain DA-C8.</title>
        <authorList>
            <person name="Chhe C."/>
            <person name="Uke A."/>
            <person name="Baramee S."/>
            <person name="Ungkulpasvich U."/>
            <person name="Tachaapaikoon C."/>
            <person name="Pason P."/>
            <person name="Waeonukul R."/>
            <person name="Ratanakhanokchai K."/>
            <person name="Kosugi A."/>
        </authorList>
    </citation>
    <scope>NUCLEOTIDE SEQUENCE</scope>
    <source>
        <strain evidence="1">DA-C8</strain>
    </source>
</reference>
<organism evidence="1 2">
    <name type="scientific">Insulibacter thermoxylanivorax</name>
    <dbReference type="NCBI Taxonomy" id="2749268"/>
    <lineage>
        <taxon>Bacteria</taxon>
        <taxon>Bacillati</taxon>
        <taxon>Bacillota</taxon>
        <taxon>Bacilli</taxon>
        <taxon>Bacillales</taxon>
        <taxon>Paenibacillaceae</taxon>
        <taxon>Insulibacter</taxon>
    </lineage>
</organism>